<comment type="similarity">
    <text evidence="1">Belongs to the bacterial solute-binding protein 5 family.</text>
</comment>
<dbReference type="Pfam" id="PF00496">
    <property type="entry name" value="SBP_bac_5"/>
    <property type="match status" value="1"/>
</dbReference>
<organism evidence="5 6">
    <name type="scientific">Aeromicrobium fastidiosum</name>
    <dbReference type="NCBI Taxonomy" id="52699"/>
    <lineage>
        <taxon>Bacteria</taxon>
        <taxon>Bacillati</taxon>
        <taxon>Actinomycetota</taxon>
        <taxon>Actinomycetes</taxon>
        <taxon>Propionibacteriales</taxon>
        <taxon>Nocardioidaceae</taxon>
        <taxon>Aeromicrobium</taxon>
    </lineage>
</organism>
<dbReference type="Proteomes" id="UP001515100">
    <property type="component" value="Unassembled WGS sequence"/>
</dbReference>
<proteinExistence type="inferred from homology"/>
<evidence type="ECO:0000256" key="2">
    <source>
        <dbReference type="ARBA" id="ARBA00022448"/>
    </source>
</evidence>
<dbReference type="GO" id="GO:0043190">
    <property type="term" value="C:ATP-binding cassette (ABC) transporter complex"/>
    <property type="evidence" value="ECO:0007669"/>
    <property type="project" value="InterPro"/>
</dbReference>
<protein>
    <submittedName>
        <fullName evidence="5">ABC transporter substrate-binding protein</fullName>
    </submittedName>
</protein>
<evidence type="ECO:0000313" key="6">
    <source>
        <dbReference type="Proteomes" id="UP001515100"/>
    </source>
</evidence>
<dbReference type="InterPro" id="IPR006311">
    <property type="entry name" value="TAT_signal"/>
</dbReference>
<keyword evidence="6" id="KW-1185">Reference proteome</keyword>
<evidence type="ECO:0000256" key="3">
    <source>
        <dbReference type="ARBA" id="ARBA00022729"/>
    </source>
</evidence>
<dbReference type="PANTHER" id="PTHR30290:SF9">
    <property type="entry name" value="OLIGOPEPTIDE-BINDING PROTEIN APPA"/>
    <property type="match status" value="1"/>
</dbReference>
<feature type="domain" description="Solute-binding protein family 5" evidence="4">
    <location>
        <begin position="119"/>
        <end position="434"/>
    </location>
</feature>
<comment type="caution">
    <text evidence="5">The sequence shown here is derived from an EMBL/GenBank/DDBJ whole genome shotgun (WGS) entry which is preliminary data.</text>
</comment>
<reference evidence="5" key="1">
    <citation type="submission" date="2019-09" db="EMBL/GenBank/DDBJ databases">
        <authorList>
            <person name="Li J."/>
        </authorList>
    </citation>
    <scope>NUCLEOTIDE SEQUENCE [LARGE SCALE GENOMIC DNA]</scope>
    <source>
        <strain evidence="5">NRBC 14897</strain>
    </source>
</reference>
<dbReference type="SUPFAM" id="SSF53850">
    <property type="entry name" value="Periplasmic binding protein-like II"/>
    <property type="match status" value="1"/>
</dbReference>
<dbReference type="Gene3D" id="3.10.105.10">
    <property type="entry name" value="Dipeptide-binding Protein, Domain 3"/>
    <property type="match status" value="1"/>
</dbReference>
<dbReference type="CDD" id="cd08503">
    <property type="entry name" value="PBP2_NikA_DppA_OppA_like_17"/>
    <property type="match status" value="1"/>
</dbReference>
<dbReference type="GO" id="GO:1904680">
    <property type="term" value="F:peptide transmembrane transporter activity"/>
    <property type="evidence" value="ECO:0007669"/>
    <property type="project" value="TreeGrafter"/>
</dbReference>
<dbReference type="InterPro" id="IPR000914">
    <property type="entry name" value="SBP_5_dom"/>
</dbReference>
<keyword evidence="3" id="KW-0732">Signal</keyword>
<keyword evidence="2" id="KW-0813">Transport</keyword>
<dbReference type="Gene3D" id="3.40.190.10">
    <property type="entry name" value="Periplasmic binding protein-like II"/>
    <property type="match status" value="1"/>
</dbReference>
<name>A0A641ASF6_9ACTN</name>
<dbReference type="InterPro" id="IPR030678">
    <property type="entry name" value="Peptide/Ni-bd"/>
</dbReference>
<dbReference type="GO" id="GO:0042597">
    <property type="term" value="C:periplasmic space"/>
    <property type="evidence" value="ECO:0007669"/>
    <property type="project" value="UniProtKB-ARBA"/>
</dbReference>
<evidence type="ECO:0000259" key="4">
    <source>
        <dbReference type="Pfam" id="PF00496"/>
    </source>
</evidence>
<dbReference type="OrthoDB" id="9764591at2"/>
<dbReference type="AlphaFoldDB" id="A0A641ASF6"/>
<dbReference type="InterPro" id="IPR039424">
    <property type="entry name" value="SBP_5"/>
</dbReference>
<evidence type="ECO:0000256" key="1">
    <source>
        <dbReference type="ARBA" id="ARBA00005695"/>
    </source>
</evidence>
<dbReference type="EMBL" id="SDPP02000001">
    <property type="protein sequence ID" value="KAA1380602.1"/>
    <property type="molecule type" value="Genomic_DNA"/>
</dbReference>
<dbReference type="PIRSF" id="PIRSF002741">
    <property type="entry name" value="MppA"/>
    <property type="match status" value="1"/>
</dbReference>
<gene>
    <name evidence="5" type="ORF">ESP62_005350</name>
</gene>
<dbReference type="PANTHER" id="PTHR30290">
    <property type="entry name" value="PERIPLASMIC BINDING COMPONENT OF ABC TRANSPORTER"/>
    <property type="match status" value="1"/>
</dbReference>
<accession>A0A641ASF6</accession>
<dbReference type="PROSITE" id="PS51318">
    <property type="entry name" value="TAT"/>
    <property type="match status" value="1"/>
</dbReference>
<sequence>MIPHTLLSKRIECQPPSLEPPVSQDLDLNRRNFLRIGAAIGLTLTAGGALAACDSGSTPGSQAAPGYQKPKQGGQFVRGIVGDGPEFGWNPFNAGGLGDYVRNVAVYDTLVFAGVKESQPALLTSWDVSEDSMTWTLHLRENVTWHDGSPFIADDVVFSLNAMATSFFGASVVTNVDVKKIRAVDSLTVEVPMKVADAGWIALTTSANAAIVKNGTTDFSKPNGTGAFVFASGTPGQRATFKRNDTYWVPGAPYPDTLIIVAIADDNAALSAVRAGQIDAVSIPLNLARSAKDLQVTKSNPPAIANSGLVMKVDAAPFDDVRVRQAMALAVDRELINRQMFLGEGIIMNDLIGKGKEFNLPFYDDSLAQRTYDPKAARALLKQAGHDRLSVELVVTPLFGADQLGALVKESAKAAGFDVTLKSVSPDAYFNPQQGYLSRPFTVAIWPADSLRAFYDQALGSAATSNESSFKDSTYDTLFASARAERDEAAATEKWAAVQKYVHEQVPYIWPANGPAANVYAKKVHNVFADYTPDKKFPTAQIGSAPSGWQYLWVE</sequence>
<dbReference type="GO" id="GO:0015833">
    <property type="term" value="P:peptide transport"/>
    <property type="evidence" value="ECO:0007669"/>
    <property type="project" value="TreeGrafter"/>
</dbReference>
<evidence type="ECO:0000313" key="5">
    <source>
        <dbReference type="EMBL" id="KAA1380602.1"/>
    </source>
</evidence>